<keyword evidence="3" id="KW-1185">Reference proteome</keyword>
<dbReference type="PROSITE" id="PS51318">
    <property type="entry name" value="TAT"/>
    <property type="match status" value="1"/>
</dbReference>
<name>A0A1V8M4X2_9GAMM</name>
<dbReference type="InterPro" id="IPR006311">
    <property type="entry name" value="TAT_signal"/>
</dbReference>
<organism evidence="2 3">
    <name type="scientific">Methyloprofundus sedimenti</name>
    <dbReference type="NCBI Taxonomy" id="1420851"/>
    <lineage>
        <taxon>Bacteria</taxon>
        <taxon>Pseudomonadati</taxon>
        <taxon>Pseudomonadota</taxon>
        <taxon>Gammaproteobacteria</taxon>
        <taxon>Methylococcales</taxon>
        <taxon>Methylococcaceae</taxon>
        <taxon>Methyloprofundus</taxon>
    </lineage>
</organism>
<sequence>MTNKINYNRRQFLQHSALGAAALTVFPEMLFAKAGQFQNKATPGFNADIEIEFTSRDAYIPILKSGRKTKVQKYYAELLKGPKNTVVELENNYLT</sequence>
<dbReference type="NCBIfam" id="TIGR01409">
    <property type="entry name" value="TAT_signal_seq"/>
    <property type="match status" value="1"/>
</dbReference>
<dbReference type="AlphaFoldDB" id="A0A1V8M4X2"/>
<protein>
    <recommendedName>
        <fullName evidence="4">Twin-arginine translocation signal domain-containing protein</fullName>
    </recommendedName>
</protein>
<keyword evidence="1" id="KW-0732">Signal</keyword>
<comment type="caution">
    <text evidence="2">The sequence shown here is derived from an EMBL/GenBank/DDBJ whole genome shotgun (WGS) entry which is preliminary data.</text>
</comment>
<evidence type="ECO:0000313" key="2">
    <source>
        <dbReference type="EMBL" id="OQK16594.1"/>
    </source>
</evidence>
<evidence type="ECO:0000256" key="1">
    <source>
        <dbReference type="ARBA" id="ARBA00022729"/>
    </source>
</evidence>
<dbReference type="InterPro" id="IPR019546">
    <property type="entry name" value="TAT_signal_bac_arc"/>
</dbReference>
<evidence type="ECO:0000313" key="3">
    <source>
        <dbReference type="Proteomes" id="UP000191980"/>
    </source>
</evidence>
<proteinExistence type="predicted"/>
<reference evidence="2 3" key="1">
    <citation type="submission" date="2015-12" db="EMBL/GenBank/DDBJ databases">
        <authorList>
            <person name="Shamseldin A."/>
            <person name="Moawad H."/>
            <person name="Abd El-Rahim W.M."/>
            <person name="Sadowsky M.J."/>
        </authorList>
    </citation>
    <scope>NUCLEOTIDE SEQUENCE [LARGE SCALE GENOMIC DNA]</scope>
    <source>
        <strain evidence="2 3">WF1</strain>
    </source>
</reference>
<dbReference type="Proteomes" id="UP000191980">
    <property type="component" value="Unassembled WGS sequence"/>
</dbReference>
<dbReference type="STRING" id="1420851.AU255_01430"/>
<accession>A0A1V8M4X2</accession>
<evidence type="ECO:0008006" key="4">
    <source>
        <dbReference type="Google" id="ProtNLM"/>
    </source>
</evidence>
<gene>
    <name evidence="2" type="ORF">AU255_01430</name>
</gene>
<dbReference type="RefSeq" id="WP_080521222.1">
    <property type="nucleotide sequence ID" value="NZ_LPUF01000001.1"/>
</dbReference>
<dbReference type="EMBL" id="LPUF01000001">
    <property type="protein sequence ID" value="OQK16594.1"/>
    <property type="molecule type" value="Genomic_DNA"/>
</dbReference>